<evidence type="ECO:0000313" key="3">
    <source>
        <dbReference type="Proteomes" id="UP000075430"/>
    </source>
</evidence>
<feature type="domain" description="YqzN/YkzM" evidence="1">
    <location>
        <begin position="18"/>
        <end position="66"/>
    </location>
</feature>
<organism evidence="2 3">
    <name type="scientific">Bacillus nakamurai</name>
    <dbReference type="NCBI Taxonomy" id="1793963"/>
    <lineage>
        <taxon>Bacteria</taxon>
        <taxon>Bacillati</taxon>
        <taxon>Bacillota</taxon>
        <taxon>Bacilli</taxon>
        <taxon>Bacillales</taxon>
        <taxon>Bacillaceae</taxon>
        <taxon>Bacillus</taxon>
    </lineage>
</organism>
<gene>
    <name evidence="2" type="ORF">AXI58_04400</name>
</gene>
<comment type="caution">
    <text evidence="2">The sequence shown here is derived from an EMBL/GenBank/DDBJ whole genome shotgun (WGS) entry which is preliminary data.</text>
</comment>
<accession>A0A150F4U1</accession>
<reference evidence="3" key="1">
    <citation type="submission" date="2016-02" db="EMBL/GenBank/DDBJ databases">
        <authorList>
            <person name="Dunlap C."/>
        </authorList>
    </citation>
    <scope>NUCLEOTIDE SEQUENCE [LARGE SCALE GENOMIC DNA]</scope>
    <source>
        <strain evidence="3">NRRL B-41092</strain>
    </source>
</reference>
<dbReference type="AlphaFoldDB" id="A0A150F4U1"/>
<dbReference type="RefSeq" id="WP_061523162.1">
    <property type="nucleotide sequence ID" value="NZ_JAJJBV010000035.1"/>
</dbReference>
<dbReference type="STRING" id="1793963.AXI58_04400"/>
<dbReference type="Pfam" id="PF26160">
    <property type="entry name" value="YqzN_YkzM"/>
    <property type="match status" value="1"/>
</dbReference>
<dbReference type="EMBL" id="LSBA01000038">
    <property type="protein sequence ID" value="KXZ13387.1"/>
    <property type="molecule type" value="Genomic_DNA"/>
</dbReference>
<evidence type="ECO:0000259" key="1">
    <source>
        <dbReference type="Pfam" id="PF26160"/>
    </source>
</evidence>
<dbReference type="OrthoDB" id="2666545at2"/>
<protein>
    <recommendedName>
        <fullName evidence="1">YqzN/YkzM domain-containing protein</fullName>
    </recommendedName>
</protein>
<keyword evidence="3" id="KW-1185">Reference proteome</keyword>
<dbReference type="InterPro" id="IPR058869">
    <property type="entry name" value="YqzN_YkzM"/>
</dbReference>
<proteinExistence type="predicted"/>
<dbReference type="Proteomes" id="UP000075430">
    <property type="component" value="Unassembled WGS sequence"/>
</dbReference>
<name>A0A150F4U1_9BACI</name>
<sequence length="69" mass="7787">MNENKKQNAVKKEGSVLFDTADLTKHAKELFGVKPEILQGALFGVDQKQMTKAQAQTYIQTFLTKEVMQ</sequence>
<evidence type="ECO:0000313" key="2">
    <source>
        <dbReference type="EMBL" id="KXZ13387.1"/>
    </source>
</evidence>